<dbReference type="EMBL" id="GL833154">
    <property type="protein sequence ID" value="EGB04212.1"/>
    <property type="molecule type" value="Genomic_DNA"/>
</dbReference>
<dbReference type="OMA" id="TWETSIC"/>
<dbReference type="SMART" id="SM00382">
    <property type="entry name" value="AAA"/>
    <property type="match status" value="1"/>
</dbReference>
<evidence type="ECO:0000256" key="4">
    <source>
        <dbReference type="RuleBase" id="RU003651"/>
    </source>
</evidence>
<dbReference type="Gene3D" id="3.40.50.300">
    <property type="entry name" value="P-loop containing nucleotide triphosphate hydrolases"/>
    <property type="match status" value="1"/>
</dbReference>
<dbReference type="AlphaFoldDB" id="F0YKZ5"/>
<dbReference type="PANTHER" id="PTHR23077">
    <property type="entry name" value="AAA-FAMILY ATPASE"/>
    <property type="match status" value="1"/>
</dbReference>
<accession>F0YKZ5</accession>
<dbReference type="PROSITE" id="PS00674">
    <property type="entry name" value="AAA"/>
    <property type="match status" value="1"/>
</dbReference>
<dbReference type="InterPro" id="IPR050168">
    <property type="entry name" value="AAA_ATPase_domain"/>
</dbReference>
<dbReference type="Proteomes" id="UP000002729">
    <property type="component" value="Unassembled WGS sequence"/>
</dbReference>
<dbReference type="Pfam" id="PF00004">
    <property type="entry name" value="AAA"/>
    <property type="match status" value="1"/>
</dbReference>
<reference evidence="6 7" key="1">
    <citation type="journal article" date="2011" name="Proc. Natl. Acad. Sci. U.S.A.">
        <title>Niche of harmful alga Aureococcus anophagefferens revealed through ecogenomics.</title>
        <authorList>
            <person name="Gobler C.J."/>
            <person name="Berry D.L."/>
            <person name="Dyhrman S.T."/>
            <person name="Wilhelm S.W."/>
            <person name="Salamov A."/>
            <person name="Lobanov A.V."/>
            <person name="Zhang Y."/>
            <person name="Collier J.L."/>
            <person name="Wurch L.L."/>
            <person name="Kustka A.B."/>
            <person name="Dill B.D."/>
            <person name="Shah M."/>
            <person name="VerBerkmoes N.C."/>
            <person name="Kuo A."/>
            <person name="Terry A."/>
            <person name="Pangilinan J."/>
            <person name="Lindquist E.A."/>
            <person name="Lucas S."/>
            <person name="Paulsen I.T."/>
            <person name="Hattenrath-Lehmann T.K."/>
            <person name="Talmage S.C."/>
            <person name="Walker E.A."/>
            <person name="Koch F."/>
            <person name="Burson A.M."/>
            <person name="Marcoval M.A."/>
            <person name="Tang Y.Z."/>
            <person name="Lecleir G.R."/>
            <person name="Coyne K.J."/>
            <person name="Berg G.M."/>
            <person name="Bertrand E.M."/>
            <person name="Saito M.A."/>
            <person name="Gladyshev V.N."/>
            <person name="Grigoriev I.V."/>
        </authorList>
    </citation>
    <scope>NUCLEOTIDE SEQUENCE [LARGE SCALE GENOMIC DNA]</scope>
    <source>
        <strain evidence="7">CCMP 1984</strain>
    </source>
</reference>
<dbReference type="eggNOG" id="KOG0730">
    <property type="taxonomic scope" value="Eukaryota"/>
</dbReference>
<feature type="non-terminal residue" evidence="6">
    <location>
        <position position="235"/>
    </location>
</feature>
<keyword evidence="3" id="KW-0175">Coiled coil</keyword>
<dbReference type="InParanoid" id="F0YKZ5"/>
<feature type="domain" description="AAA+ ATPase" evidence="5">
    <location>
        <begin position="42"/>
        <end position="182"/>
    </location>
</feature>
<dbReference type="KEGG" id="aaf:AURANDRAFT_2818"/>
<comment type="similarity">
    <text evidence="4">Belongs to the AAA ATPase family.</text>
</comment>
<dbReference type="InterPro" id="IPR003960">
    <property type="entry name" value="ATPase_AAA_CS"/>
</dbReference>
<keyword evidence="7" id="KW-1185">Reference proteome</keyword>
<evidence type="ECO:0000313" key="7">
    <source>
        <dbReference type="Proteomes" id="UP000002729"/>
    </source>
</evidence>
<dbReference type="InterPro" id="IPR003593">
    <property type="entry name" value="AAA+_ATPase"/>
</dbReference>
<dbReference type="Gene3D" id="1.10.8.60">
    <property type="match status" value="1"/>
</dbReference>
<dbReference type="InterPro" id="IPR003959">
    <property type="entry name" value="ATPase_AAA_core"/>
</dbReference>
<name>F0YKZ5_AURAN</name>
<gene>
    <name evidence="6" type="ORF">AURANDRAFT_2818</name>
</gene>
<dbReference type="FunFam" id="3.40.50.300:FF:001025">
    <property type="entry name" value="ATPase family, AAA domain-containing 2B"/>
    <property type="match status" value="1"/>
</dbReference>
<evidence type="ECO:0000259" key="5">
    <source>
        <dbReference type="SMART" id="SM00382"/>
    </source>
</evidence>
<dbReference type="RefSeq" id="XP_009041042.1">
    <property type="nucleotide sequence ID" value="XM_009042794.1"/>
</dbReference>
<evidence type="ECO:0000256" key="1">
    <source>
        <dbReference type="ARBA" id="ARBA00022741"/>
    </source>
</evidence>
<evidence type="ECO:0000256" key="3">
    <source>
        <dbReference type="ARBA" id="ARBA00023054"/>
    </source>
</evidence>
<dbReference type="PANTHER" id="PTHR23077:SF27">
    <property type="entry name" value="ATPASE FAMILY GENE 2 PROTEIN HOMOLOG A"/>
    <property type="match status" value="1"/>
</dbReference>
<feature type="non-terminal residue" evidence="6">
    <location>
        <position position="1"/>
    </location>
</feature>
<evidence type="ECO:0000256" key="2">
    <source>
        <dbReference type="ARBA" id="ARBA00022840"/>
    </source>
</evidence>
<dbReference type="GeneID" id="20220486"/>
<dbReference type="GO" id="GO:0016887">
    <property type="term" value="F:ATP hydrolysis activity"/>
    <property type="evidence" value="ECO:0007669"/>
    <property type="project" value="InterPro"/>
</dbReference>
<dbReference type="OrthoDB" id="2187at2759"/>
<dbReference type="GO" id="GO:0005737">
    <property type="term" value="C:cytoplasm"/>
    <property type="evidence" value="ECO:0007669"/>
    <property type="project" value="TreeGrafter"/>
</dbReference>
<organism evidence="7">
    <name type="scientific">Aureococcus anophagefferens</name>
    <name type="common">Harmful bloom alga</name>
    <dbReference type="NCBI Taxonomy" id="44056"/>
    <lineage>
        <taxon>Eukaryota</taxon>
        <taxon>Sar</taxon>
        <taxon>Stramenopiles</taxon>
        <taxon>Ochrophyta</taxon>
        <taxon>Pelagophyceae</taxon>
        <taxon>Pelagomonadales</taxon>
        <taxon>Pelagomonadaceae</taxon>
        <taxon>Aureococcus</taxon>
    </lineage>
</organism>
<proteinExistence type="inferred from homology"/>
<sequence length="235" mass="25261">QIPAVQWKDLGGLASVKRTLCELFYASMSYASTLIQLGVNTSACGVLLYGPPGCSKTMLARAIATECSMSFLTVLGPELLSMWLGDSERALHGIFLRAESTSPSIVFFDEVDALALRRTSSALPSESAATDRVLAQLLVELDGIASKSHIFVVAATNRPDLLDPALMRPGRLDFLLYIPPPDLYSRCEILISALGSMPVSMLCDSFVILQLARCSALCSGAEIIDICRHAALYAI</sequence>
<protein>
    <recommendedName>
        <fullName evidence="5">AAA+ ATPase domain-containing protein</fullName>
    </recommendedName>
</protein>
<dbReference type="GO" id="GO:0005524">
    <property type="term" value="F:ATP binding"/>
    <property type="evidence" value="ECO:0007669"/>
    <property type="project" value="UniProtKB-KW"/>
</dbReference>
<evidence type="ECO:0000313" key="6">
    <source>
        <dbReference type="EMBL" id="EGB04212.1"/>
    </source>
</evidence>
<keyword evidence="1 4" id="KW-0547">Nucleotide-binding</keyword>
<dbReference type="SUPFAM" id="SSF52540">
    <property type="entry name" value="P-loop containing nucleoside triphosphate hydrolases"/>
    <property type="match status" value="1"/>
</dbReference>
<keyword evidence="2 4" id="KW-0067">ATP-binding</keyword>
<dbReference type="InterPro" id="IPR027417">
    <property type="entry name" value="P-loop_NTPase"/>
</dbReference>